<organism evidence="3 4">
    <name type="scientific">Crassostrea virginica</name>
    <name type="common">Eastern oyster</name>
    <dbReference type="NCBI Taxonomy" id="6565"/>
    <lineage>
        <taxon>Eukaryota</taxon>
        <taxon>Metazoa</taxon>
        <taxon>Spiralia</taxon>
        <taxon>Lophotrochozoa</taxon>
        <taxon>Mollusca</taxon>
        <taxon>Bivalvia</taxon>
        <taxon>Autobranchia</taxon>
        <taxon>Pteriomorphia</taxon>
        <taxon>Ostreida</taxon>
        <taxon>Ostreoidea</taxon>
        <taxon>Ostreidae</taxon>
        <taxon>Crassostrea</taxon>
    </lineage>
</organism>
<keyword evidence="1" id="KW-0812">Transmembrane</keyword>
<feature type="chain" id="PRO_5034597856" evidence="2">
    <location>
        <begin position="19"/>
        <end position="315"/>
    </location>
</feature>
<dbReference type="AlphaFoldDB" id="A0A8B8DQ22"/>
<dbReference type="Gene3D" id="2.10.50.10">
    <property type="entry name" value="Tumor Necrosis Factor Receptor, subunit A, domain 2"/>
    <property type="match status" value="1"/>
</dbReference>
<dbReference type="KEGG" id="cvn:111128477"/>
<gene>
    <name evidence="4" type="primary">LOC111128477</name>
</gene>
<evidence type="ECO:0000313" key="4">
    <source>
        <dbReference type="RefSeq" id="XP_022329793.1"/>
    </source>
</evidence>
<reference evidence="4" key="1">
    <citation type="submission" date="2025-08" db="UniProtKB">
        <authorList>
            <consortium name="RefSeq"/>
        </authorList>
    </citation>
    <scope>IDENTIFICATION</scope>
    <source>
        <tissue evidence="4">Whole sample</tissue>
    </source>
</reference>
<feature type="signal peptide" evidence="2">
    <location>
        <begin position="1"/>
        <end position="18"/>
    </location>
</feature>
<evidence type="ECO:0000313" key="3">
    <source>
        <dbReference type="Proteomes" id="UP000694844"/>
    </source>
</evidence>
<dbReference type="Proteomes" id="UP000694844">
    <property type="component" value="Chromosome 4"/>
</dbReference>
<dbReference type="OrthoDB" id="9932129at2759"/>
<dbReference type="RefSeq" id="XP_022329793.1">
    <property type="nucleotide sequence ID" value="XM_022474085.1"/>
</dbReference>
<proteinExistence type="predicted"/>
<evidence type="ECO:0000256" key="2">
    <source>
        <dbReference type="SAM" id="SignalP"/>
    </source>
</evidence>
<sequence length="315" mass="35156">MKFHLLTINMISFMFVLGHRYQLCTACSTEYKSRRDGTCCKPTTCEKGEGFTLCKGNTQQPGEDSCFQCPSGSYNQDIINTKEMDFDVPVCKPLECSCDDVGSKITNYMECMKGQSKICICDREKMYYGEDPMACRKASENLKARIEKVGFELTNRGTVEPCETGYFKSKADLSICVKHKTCSQGYIVKETGTSSTDVLCEKVLQNSKNISSDTGSSGNHNITTKAEEGISIAHKAVIISAVVVAALVFIIISSLVIIAYRYRGRLQCILRLTERWKARFCSRPGDIEENIYSEPSNPQIALDNRPQKGLSRPSY</sequence>
<keyword evidence="3" id="KW-1185">Reference proteome</keyword>
<accession>A0A8B8DQ22</accession>
<evidence type="ECO:0000256" key="1">
    <source>
        <dbReference type="SAM" id="Phobius"/>
    </source>
</evidence>
<keyword evidence="1" id="KW-1133">Transmembrane helix</keyword>
<name>A0A8B8DQ22_CRAVI</name>
<keyword evidence="2" id="KW-0732">Signal</keyword>
<keyword evidence="1" id="KW-0472">Membrane</keyword>
<feature type="transmembrane region" description="Helical" evidence="1">
    <location>
        <begin position="237"/>
        <end position="262"/>
    </location>
</feature>
<protein>
    <submittedName>
        <fullName evidence="4">Uncharacterized protein LOC111128477 isoform X1</fullName>
    </submittedName>
</protein>
<dbReference type="GeneID" id="111128477"/>